<dbReference type="OrthoDB" id="9805017at2"/>
<dbReference type="PROSITE" id="PS51257">
    <property type="entry name" value="PROKAR_LIPOPROTEIN"/>
    <property type="match status" value="1"/>
</dbReference>
<dbReference type="EMBL" id="SUKA01000001">
    <property type="protein sequence ID" value="TJY68337.1"/>
    <property type="molecule type" value="Genomic_DNA"/>
</dbReference>
<proteinExistence type="predicted"/>
<name>A0A4U0H8Z0_9SPHI</name>
<dbReference type="RefSeq" id="WP_136819201.1">
    <property type="nucleotide sequence ID" value="NZ_BMJX01000001.1"/>
</dbReference>
<protein>
    <submittedName>
        <fullName evidence="1">DUF5008 domain-containing protein</fullName>
    </submittedName>
</protein>
<reference evidence="1 2" key="1">
    <citation type="submission" date="2019-04" db="EMBL/GenBank/DDBJ databases">
        <title>Sphingobacterium olei sp. nov., isolated from oil-contaminated soil.</title>
        <authorList>
            <person name="Liu B."/>
        </authorList>
    </citation>
    <scope>NUCLEOTIDE SEQUENCE [LARGE SCALE GENOMIC DNA]</scope>
    <source>
        <strain evidence="1 2">Y3L14</strain>
    </source>
</reference>
<dbReference type="Gene3D" id="2.60.40.10">
    <property type="entry name" value="Immunoglobulins"/>
    <property type="match status" value="1"/>
</dbReference>
<dbReference type="InterPro" id="IPR013431">
    <property type="entry name" value="Delta_60_rpt"/>
</dbReference>
<keyword evidence="2" id="KW-1185">Reference proteome</keyword>
<dbReference type="InterPro" id="IPR013783">
    <property type="entry name" value="Ig-like_fold"/>
</dbReference>
<evidence type="ECO:0000313" key="2">
    <source>
        <dbReference type="Proteomes" id="UP000309872"/>
    </source>
</evidence>
<dbReference type="Proteomes" id="UP000309872">
    <property type="component" value="Unassembled WGS sequence"/>
</dbReference>
<accession>A0A4U0H8Z0</accession>
<organism evidence="1 2">
    <name type="scientific">Sphingobacterium alkalisoli</name>
    <dbReference type="NCBI Taxonomy" id="1874115"/>
    <lineage>
        <taxon>Bacteria</taxon>
        <taxon>Pseudomonadati</taxon>
        <taxon>Bacteroidota</taxon>
        <taxon>Sphingobacteriia</taxon>
        <taxon>Sphingobacteriales</taxon>
        <taxon>Sphingobacteriaceae</taxon>
        <taxon>Sphingobacterium</taxon>
    </lineage>
</organism>
<sequence>MKNGIIKYIVEALFLSLLITGCRKETTFFSEPYGPGKETLGVVFDRSLVPSPASGGVGTIVNLKVSGLSNYRDKAIVKFSGQAAEIVSLDGEDLQVKVPLYASTGIMSITIDDVIIFGPEFEVDGRIKIDPTWEARQGTNNSVNDRLITADGKAIYIGNFTDYNRRGLVKPINRLVRTFSNGAYDVSWRTGLGANGALVAITQLGDRYYIGGSFSGYDMKRENISNLTSLHLTGGLDSVGIKPFRRPDQSDTTKYVPRFNGGFNAAVLRLYPQDNKLIATGNFRYYVSRQYDKPNARETRDTTILDSVEIRQIARLNLDGSLDKTFRFNGNTSFQGANGDVSTIVHESGPHQGKILVFGQFTRFDEKTVGYITRLNPDGTIDNTFNAQGVGADYFVTNVTYNAETNKYIALGQFTTYNGRPARHMALLNADGTLDESFQAKMFLGGFPSYAKQLDDGLIMVSGRFLTYGGVTRNGFMMINPDGNLAETTLNATGQFLGSIYQAIETTSEDGKRALLLMGEFQKFDNKDVSNIIRVIIE</sequence>
<comment type="caution">
    <text evidence="1">The sequence shown here is derived from an EMBL/GenBank/DDBJ whole genome shotgun (WGS) entry which is preliminary data.</text>
</comment>
<dbReference type="AlphaFoldDB" id="A0A4U0H8Z0"/>
<dbReference type="Gene3D" id="2.80.10.50">
    <property type="match status" value="1"/>
</dbReference>
<gene>
    <name evidence="1" type="ORF">FAZ19_03515</name>
</gene>
<evidence type="ECO:0000313" key="1">
    <source>
        <dbReference type="EMBL" id="TJY68337.1"/>
    </source>
</evidence>
<dbReference type="Pfam" id="PF17164">
    <property type="entry name" value="DUF5122"/>
    <property type="match status" value="4"/>
</dbReference>